<dbReference type="InterPro" id="IPR000447">
    <property type="entry name" value="G3P_DH_FAD-dep"/>
</dbReference>
<evidence type="ECO:0000256" key="9">
    <source>
        <dbReference type="RuleBase" id="RU361217"/>
    </source>
</evidence>
<accession>A0A1I2VWD6</accession>
<dbReference type="PANTHER" id="PTHR11985:SF35">
    <property type="entry name" value="ANAEROBIC GLYCEROL-3-PHOSPHATE DEHYDROGENASE SUBUNIT A"/>
    <property type="match status" value="1"/>
</dbReference>
<feature type="domain" description="Alpha-glycerophosphate oxidase C-terminal" evidence="11">
    <location>
        <begin position="428"/>
        <end position="556"/>
    </location>
</feature>
<reference evidence="13" key="1">
    <citation type="submission" date="2016-10" db="EMBL/GenBank/DDBJ databases">
        <authorList>
            <person name="Varghese N."/>
            <person name="Submissions S."/>
        </authorList>
    </citation>
    <scope>NUCLEOTIDE SEQUENCE [LARGE SCALE GENOMIC DNA]</scope>
    <source>
        <strain evidence="13">ATCC 700379</strain>
    </source>
</reference>
<dbReference type="Gene3D" id="3.50.50.60">
    <property type="entry name" value="FAD/NAD(P)-binding domain"/>
    <property type="match status" value="1"/>
</dbReference>
<keyword evidence="4 9" id="KW-0285">Flavoprotein</keyword>
<comment type="similarity">
    <text evidence="3 9">Belongs to the FAD-dependent glycerol-3-phosphate dehydrogenase family.</text>
</comment>
<evidence type="ECO:0000256" key="8">
    <source>
        <dbReference type="ARBA" id="ARBA00049055"/>
    </source>
</evidence>
<feature type="domain" description="FAD dependent oxidoreductase" evidence="10">
    <location>
        <begin position="43"/>
        <end position="400"/>
    </location>
</feature>
<dbReference type="InterPro" id="IPR006076">
    <property type="entry name" value="FAD-dep_OxRdtase"/>
</dbReference>
<dbReference type="Pfam" id="PF16901">
    <property type="entry name" value="DAO_C"/>
    <property type="match status" value="1"/>
</dbReference>
<comment type="catalytic activity">
    <reaction evidence="8 9">
        <text>a quinone + sn-glycerol 3-phosphate = dihydroxyacetone phosphate + a quinol</text>
        <dbReference type="Rhea" id="RHEA:18977"/>
        <dbReference type="ChEBI" id="CHEBI:24646"/>
        <dbReference type="ChEBI" id="CHEBI:57597"/>
        <dbReference type="ChEBI" id="CHEBI:57642"/>
        <dbReference type="ChEBI" id="CHEBI:132124"/>
        <dbReference type="EC" id="1.1.5.3"/>
    </reaction>
</comment>
<sequence length="586" mass="65755">MVFFYMDEMPSSAYKFENGGMNRMLSTFNRNEYLEKMAGNPLDLFIIGGGITGAGIALDATVRGLKVGLVDMQDFAGGTSSKSTKLVHGGLRYLKQFEVKIVAEVGKERAIVYENAPHVTTPEKMMLPIYKGGTFGRFSTSLGLKVYDFLAGVKKEERRVMFSRKETLAKEPLLKKEGLKGSGYYVEYRTDDARLTIEVIKEASDRGALAVNYAKVEDLIYNQKKKLIGVRVVDRLTKKEYSIFAKKIVNAAGPWVDTIRERDHSKKGKHLHLTKGVHIVIDGKRFPMKQSVYFDTTNGDKRMLFVIPREGKVYAGTTDTTYSRWPIDPKPTAEDRDYILDAINGMFPSVHLTSDDVESSWAGVRPLIQEEGKSPSEISRKDEIFISRSGLISIAGGKLTGYRKMAERVVDEVAAQLHREGGKTYPACRTAHIELSGGHFGGSTHYATYVQEQKQIGIGLGLTEKEAEELAKKYGTNIGELFGYIQMNQEEAKKYQLPPALLAAVHYALTHEMILSPVDYFTRRSGMTLFSIQSARKWAQPVTDYMAEQLQWSDQQTKEYARELEAAFNEASPYETTSDVSETKRV</sequence>
<evidence type="ECO:0000256" key="7">
    <source>
        <dbReference type="ARBA" id="ARBA00023002"/>
    </source>
</evidence>
<evidence type="ECO:0000256" key="6">
    <source>
        <dbReference type="ARBA" id="ARBA00022827"/>
    </source>
</evidence>
<evidence type="ECO:0000256" key="4">
    <source>
        <dbReference type="ARBA" id="ARBA00022630"/>
    </source>
</evidence>
<keyword evidence="5" id="KW-0319">Glycerol metabolism</keyword>
<dbReference type="GO" id="GO:0046168">
    <property type="term" value="P:glycerol-3-phosphate catabolic process"/>
    <property type="evidence" value="ECO:0007669"/>
    <property type="project" value="TreeGrafter"/>
</dbReference>
<dbReference type="GO" id="GO:0004368">
    <property type="term" value="F:glycerol-3-phosphate dehydrogenase (quinone) activity"/>
    <property type="evidence" value="ECO:0007669"/>
    <property type="project" value="UniProtKB-EC"/>
</dbReference>
<dbReference type="InterPro" id="IPR036188">
    <property type="entry name" value="FAD/NAD-bd_sf"/>
</dbReference>
<protein>
    <recommendedName>
        <fullName evidence="9">Glycerol-3-phosphate dehydrogenase</fullName>
        <ecNumber evidence="9">1.1.5.3</ecNumber>
    </recommendedName>
</protein>
<dbReference type="PRINTS" id="PR01001">
    <property type="entry name" value="FADG3PDH"/>
</dbReference>
<dbReference type="GO" id="GO:0019563">
    <property type="term" value="P:glycerol catabolic process"/>
    <property type="evidence" value="ECO:0007669"/>
    <property type="project" value="UniProtKB-UniPathway"/>
</dbReference>
<dbReference type="SUPFAM" id="SSF54373">
    <property type="entry name" value="FAD-linked reductases, C-terminal domain"/>
    <property type="match status" value="1"/>
</dbReference>
<dbReference type="Gene3D" id="1.10.8.870">
    <property type="entry name" value="Alpha-glycerophosphate oxidase, cap domain"/>
    <property type="match status" value="1"/>
</dbReference>
<dbReference type="PROSITE" id="PS00978">
    <property type="entry name" value="FAD_G3PDH_2"/>
    <property type="match status" value="1"/>
</dbReference>
<name>A0A1I2VWD6_9BACL</name>
<evidence type="ECO:0000256" key="5">
    <source>
        <dbReference type="ARBA" id="ARBA00022798"/>
    </source>
</evidence>
<keyword evidence="7 9" id="KW-0560">Oxidoreductase</keyword>
<dbReference type="InterPro" id="IPR031656">
    <property type="entry name" value="DAO_C"/>
</dbReference>
<comment type="cofactor">
    <cofactor evidence="1 9">
        <name>FAD</name>
        <dbReference type="ChEBI" id="CHEBI:57692"/>
    </cofactor>
</comment>
<comment type="pathway">
    <text evidence="2">Polyol metabolism; glycerol degradation via glycerol kinase pathway; glycerone phosphate from sn-glycerol 3-phosphate (aerobic route): step 1/1.</text>
</comment>
<keyword evidence="6" id="KW-0274">FAD</keyword>
<dbReference type="Pfam" id="PF01266">
    <property type="entry name" value="DAO"/>
    <property type="match status" value="1"/>
</dbReference>
<dbReference type="PROSITE" id="PS00977">
    <property type="entry name" value="FAD_G3PDH_1"/>
    <property type="match status" value="1"/>
</dbReference>
<evidence type="ECO:0000256" key="2">
    <source>
        <dbReference type="ARBA" id="ARBA00004977"/>
    </source>
</evidence>
<dbReference type="SUPFAM" id="SSF51905">
    <property type="entry name" value="FAD/NAD(P)-binding domain"/>
    <property type="match status" value="1"/>
</dbReference>
<proteinExistence type="inferred from homology"/>
<evidence type="ECO:0000259" key="11">
    <source>
        <dbReference type="Pfam" id="PF16901"/>
    </source>
</evidence>
<evidence type="ECO:0000313" key="13">
    <source>
        <dbReference type="Proteomes" id="UP000198752"/>
    </source>
</evidence>
<dbReference type="EMBL" id="FOOY01000029">
    <property type="protein sequence ID" value="SFG91641.1"/>
    <property type="molecule type" value="Genomic_DNA"/>
</dbReference>
<dbReference type="STRING" id="269670.SAMN02982927_03220"/>
<gene>
    <name evidence="12" type="ORF">SAMN02982927_03220</name>
</gene>
<evidence type="ECO:0000259" key="10">
    <source>
        <dbReference type="Pfam" id="PF01266"/>
    </source>
</evidence>
<dbReference type="EC" id="1.1.5.3" evidence="9"/>
<keyword evidence="13" id="KW-1185">Reference proteome</keyword>
<dbReference type="Gene3D" id="3.30.9.10">
    <property type="entry name" value="D-Amino Acid Oxidase, subunit A, domain 2"/>
    <property type="match status" value="1"/>
</dbReference>
<organism evidence="12 13">
    <name type="scientific">Sporolactobacillus nakayamae</name>
    <dbReference type="NCBI Taxonomy" id="269670"/>
    <lineage>
        <taxon>Bacteria</taxon>
        <taxon>Bacillati</taxon>
        <taxon>Bacillota</taxon>
        <taxon>Bacilli</taxon>
        <taxon>Bacillales</taxon>
        <taxon>Sporolactobacillaceae</taxon>
        <taxon>Sporolactobacillus</taxon>
    </lineage>
</organism>
<dbReference type="Proteomes" id="UP000198752">
    <property type="component" value="Unassembled WGS sequence"/>
</dbReference>
<dbReference type="UniPathway" id="UPA00618">
    <property type="reaction ID" value="UER00674"/>
</dbReference>
<dbReference type="AlphaFoldDB" id="A0A1I2VWD6"/>
<evidence type="ECO:0000256" key="3">
    <source>
        <dbReference type="ARBA" id="ARBA00007330"/>
    </source>
</evidence>
<dbReference type="PANTHER" id="PTHR11985">
    <property type="entry name" value="GLYCEROL-3-PHOSPHATE DEHYDROGENASE"/>
    <property type="match status" value="1"/>
</dbReference>
<dbReference type="GO" id="GO:0009331">
    <property type="term" value="C:glycerol-3-phosphate dehydrogenase (FAD) complex"/>
    <property type="evidence" value="ECO:0007669"/>
    <property type="project" value="UniProtKB-UniRule"/>
</dbReference>
<evidence type="ECO:0000256" key="1">
    <source>
        <dbReference type="ARBA" id="ARBA00001974"/>
    </source>
</evidence>
<evidence type="ECO:0000313" key="12">
    <source>
        <dbReference type="EMBL" id="SFG91641.1"/>
    </source>
</evidence>
<dbReference type="InterPro" id="IPR038299">
    <property type="entry name" value="DAO_C_sf"/>
</dbReference>